<dbReference type="GO" id="GO:0140664">
    <property type="term" value="F:ATP-dependent DNA damage sensor activity"/>
    <property type="evidence" value="ECO:0007669"/>
    <property type="project" value="InterPro"/>
</dbReference>
<feature type="domain" description="DNA mismatch repair protein S5" evidence="5">
    <location>
        <begin position="230"/>
        <end position="370"/>
    </location>
</feature>
<accession>A0A915JX10</accession>
<dbReference type="OMA" id="MRPRRMP"/>
<dbReference type="GO" id="GO:0005524">
    <property type="term" value="F:ATP binding"/>
    <property type="evidence" value="ECO:0007669"/>
    <property type="project" value="InterPro"/>
</dbReference>
<sequence>MPHIQESTISMSEKVISPLTKDVIHRICTGQVILSLSAAVKELVENSLDARATTVEIKIRDFGLGDVEISDNGIGIDEKNFHALAKAHSTSKIGDFSHLYDVRTFGFRGEALSALAALSDLSIVTRNVGSEVAFKLQFDHQGNIVDQSTCARTVGTTVVMRNFFDTLIVRRREFEKHCKREFAKVTSLINAYCLINYDVRFELIHISNSNRRQIVCKTFGSKISTLKTSICALFGDKQFDCLVEIKNIERPDDQDLAIYNIDLQKLGAFPRPIFQGYVSGPRKEQGRSISDRQYIFINGRPCDYSKICKLANEIYREFNRSYQYPVLVLNIVIDQCNVDINITPDKRTVFVAEEKILLAYLRTALRKSLNFDAAQFALTNSSNFTNSSEDKSSNSRVLKSPNQCDDEQTSSERSPVSVIYESDHSKETSLMKRREDYVGNGRQQNGTLDNFVLTFHEPDVPVNSASDSFKLDRLDGVALNLHRKFSNDSGNLSSNIFDFSTSKSEGQPSAEVVLADSDSSFCDGSELSKKLETAEILAGVKRKVLVDELIDSISMSKDNGEAAENLLSKRVDKTSFKSMQVVGQFNAGFILAIQPATEDLFIIDQHASDEKFNFELQQMSETVIGQKLVIPQTLADVSPCELNIIADNLHVFRRNGFEFLFNYSNDSSEVKLSAIPSSGKDNANWKNDLNYLIKMQNDFPGTFCRPPSVRALFASKACRKSVMIGHILNRDQMKRIVSNMAEIDQPWNCPHGRPTMRHLLCLKGLLLRNGNEKMLN</sequence>
<dbReference type="CDD" id="cd03484">
    <property type="entry name" value="MutL_Trans_hPMS_2_like"/>
    <property type="match status" value="1"/>
</dbReference>
<comment type="similarity">
    <text evidence="1">Belongs to the DNA mismatch repair MutL/HexB family.</text>
</comment>
<dbReference type="InterPro" id="IPR013507">
    <property type="entry name" value="DNA_mismatch_S5_2-like"/>
</dbReference>
<keyword evidence="2" id="KW-0227">DNA damage</keyword>
<feature type="region of interest" description="Disordered" evidence="3">
    <location>
        <begin position="384"/>
        <end position="426"/>
    </location>
</feature>
<dbReference type="InterPro" id="IPR038973">
    <property type="entry name" value="MutL/Mlh/Pms-like"/>
</dbReference>
<evidence type="ECO:0000313" key="6">
    <source>
        <dbReference type="Proteomes" id="UP000887565"/>
    </source>
</evidence>
<dbReference type="InterPro" id="IPR042120">
    <property type="entry name" value="MutL_C_dimsub"/>
</dbReference>
<dbReference type="CDD" id="cd16926">
    <property type="entry name" value="HATPase_MutL-MLH-PMS-like"/>
    <property type="match status" value="1"/>
</dbReference>
<evidence type="ECO:0000256" key="1">
    <source>
        <dbReference type="ARBA" id="ARBA00006082"/>
    </source>
</evidence>
<dbReference type="Pfam" id="PF08676">
    <property type="entry name" value="MutL_C"/>
    <property type="match status" value="1"/>
</dbReference>
<dbReference type="GO" id="GO:0016887">
    <property type="term" value="F:ATP hydrolysis activity"/>
    <property type="evidence" value="ECO:0007669"/>
    <property type="project" value="InterPro"/>
</dbReference>
<evidence type="ECO:0000256" key="2">
    <source>
        <dbReference type="ARBA" id="ARBA00022763"/>
    </source>
</evidence>
<dbReference type="GO" id="GO:0030983">
    <property type="term" value="F:mismatched DNA binding"/>
    <property type="evidence" value="ECO:0007669"/>
    <property type="project" value="InterPro"/>
</dbReference>
<evidence type="ECO:0000256" key="3">
    <source>
        <dbReference type="SAM" id="MobiDB-lite"/>
    </source>
</evidence>
<dbReference type="InterPro" id="IPR014762">
    <property type="entry name" value="DNA_mismatch_repair_CS"/>
</dbReference>
<organism evidence="6 7">
    <name type="scientific">Romanomermis culicivorax</name>
    <name type="common">Nematode worm</name>
    <dbReference type="NCBI Taxonomy" id="13658"/>
    <lineage>
        <taxon>Eukaryota</taxon>
        <taxon>Metazoa</taxon>
        <taxon>Ecdysozoa</taxon>
        <taxon>Nematoda</taxon>
        <taxon>Enoplea</taxon>
        <taxon>Dorylaimia</taxon>
        <taxon>Mermithida</taxon>
        <taxon>Mermithoidea</taxon>
        <taxon>Mermithidae</taxon>
        <taxon>Romanomermis</taxon>
    </lineage>
</organism>
<dbReference type="NCBIfam" id="TIGR00585">
    <property type="entry name" value="mutl"/>
    <property type="match status" value="1"/>
</dbReference>
<dbReference type="PROSITE" id="PS00058">
    <property type="entry name" value="DNA_MISMATCH_REPAIR_1"/>
    <property type="match status" value="1"/>
</dbReference>
<dbReference type="InterPro" id="IPR036890">
    <property type="entry name" value="HATPase_C_sf"/>
</dbReference>
<proteinExistence type="inferred from homology"/>
<dbReference type="Pfam" id="PF13589">
    <property type="entry name" value="HATPase_c_3"/>
    <property type="match status" value="1"/>
</dbReference>
<feature type="domain" description="MutL C-terminal dimerisation" evidence="4">
    <location>
        <begin position="581"/>
        <end position="728"/>
    </location>
</feature>
<dbReference type="PANTHER" id="PTHR10073">
    <property type="entry name" value="DNA MISMATCH REPAIR PROTEIN MLH, PMS, MUTL"/>
    <property type="match status" value="1"/>
</dbReference>
<dbReference type="InterPro" id="IPR014721">
    <property type="entry name" value="Ribsml_uS5_D2-typ_fold_subgr"/>
</dbReference>
<dbReference type="Gene3D" id="3.30.1540.20">
    <property type="entry name" value="MutL, C-terminal domain, dimerisation subdomain"/>
    <property type="match status" value="1"/>
</dbReference>
<dbReference type="SUPFAM" id="SSF55874">
    <property type="entry name" value="ATPase domain of HSP90 chaperone/DNA topoisomerase II/histidine kinase"/>
    <property type="match status" value="1"/>
</dbReference>
<feature type="compositionally biased region" description="Polar residues" evidence="3">
    <location>
        <begin position="394"/>
        <end position="403"/>
    </location>
</feature>
<dbReference type="Gene3D" id="3.30.230.10">
    <property type="match status" value="1"/>
</dbReference>
<dbReference type="GO" id="GO:0032389">
    <property type="term" value="C:MutLalpha complex"/>
    <property type="evidence" value="ECO:0007669"/>
    <property type="project" value="TreeGrafter"/>
</dbReference>
<dbReference type="InterPro" id="IPR042121">
    <property type="entry name" value="MutL_C_regsub"/>
</dbReference>
<dbReference type="FunFam" id="3.30.565.10:FF:000017">
    <property type="entry name" value="PMS1 homolog 1, mismatch repair system component"/>
    <property type="match status" value="1"/>
</dbReference>
<evidence type="ECO:0000259" key="5">
    <source>
        <dbReference type="SMART" id="SM01340"/>
    </source>
</evidence>
<dbReference type="Gene3D" id="3.30.565.10">
    <property type="entry name" value="Histidine kinase-like ATPase, C-terminal domain"/>
    <property type="match status" value="1"/>
</dbReference>
<protein>
    <submittedName>
        <fullName evidence="7">Mismatch repair endonuclease PMS2</fullName>
    </submittedName>
</protein>
<dbReference type="AlphaFoldDB" id="A0A915JX10"/>
<dbReference type="InterPro" id="IPR002099">
    <property type="entry name" value="MutL/Mlh/PMS"/>
</dbReference>
<dbReference type="Pfam" id="PF01119">
    <property type="entry name" value="DNA_mis_repair"/>
    <property type="match status" value="1"/>
</dbReference>
<dbReference type="SUPFAM" id="SSF118116">
    <property type="entry name" value="DNA mismatch repair protein MutL"/>
    <property type="match status" value="1"/>
</dbReference>
<dbReference type="FunFam" id="3.30.1370.100:FF:000001">
    <property type="entry name" value="Mismatch repair endonuclease pms1, putative"/>
    <property type="match status" value="1"/>
</dbReference>
<dbReference type="SMART" id="SM01340">
    <property type="entry name" value="DNA_mis_repair"/>
    <property type="match status" value="1"/>
</dbReference>
<dbReference type="WBParaSite" id="nRc.2.0.1.t30623-RA">
    <property type="protein sequence ID" value="nRc.2.0.1.t30623-RA"/>
    <property type="gene ID" value="nRc.2.0.1.g30623"/>
</dbReference>
<dbReference type="Gene3D" id="3.30.1370.100">
    <property type="entry name" value="MutL, C-terminal domain, regulatory subdomain"/>
    <property type="match status" value="1"/>
</dbReference>
<evidence type="ECO:0000259" key="4">
    <source>
        <dbReference type="SMART" id="SM00853"/>
    </source>
</evidence>
<dbReference type="SMART" id="SM00853">
    <property type="entry name" value="MutL_C"/>
    <property type="match status" value="1"/>
</dbReference>
<dbReference type="InterPro" id="IPR014790">
    <property type="entry name" value="MutL_C"/>
</dbReference>
<evidence type="ECO:0000313" key="7">
    <source>
        <dbReference type="WBParaSite" id="nRc.2.0.1.t30623-RA"/>
    </source>
</evidence>
<name>A0A915JX10_ROMCU</name>
<dbReference type="PANTHER" id="PTHR10073:SF52">
    <property type="entry name" value="MISMATCH REPAIR ENDONUCLEASE PMS2"/>
    <property type="match status" value="1"/>
</dbReference>
<dbReference type="GO" id="GO:0006298">
    <property type="term" value="P:mismatch repair"/>
    <property type="evidence" value="ECO:0007669"/>
    <property type="project" value="InterPro"/>
</dbReference>
<reference evidence="7" key="1">
    <citation type="submission" date="2022-11" db="UniProtKB">
        <authorList>
            <consortium name="WormBaseParasite"/>
        </authorList>
    </citation>
    <scope>IDENTIFICATION</scope>
</reference>
<dbReference type="InterPro" id="IPR037198">
    <property type="entry name" value="MutL_C_sf"/>
</dbReference>
<dbReference type="SUPFAM" id="SSF54211">
    <property type="entry name" value="Ribosomal protein S5 domain 2-like"/>
    <property type="match status" value="1"/>
</dbReference>
<dbReference type="Proteomes" id="UP000887565">
    <property type="component" value="Unplaced"/>
</dbReference>
<dbReference type="InterPro" id="IPR020568">
    <property type="entry name" value="Ribosomal_Su5_D2-typ_SF"/>
</dbReference>
<keyword evidence="6" id="KW-1185">Reference proteome</keyword>